<protein>
    <submittedName>
        <fullName evidence="3">Oxidoreductase</fullName>
    </submittedName>
</protein>
<keyword evidence="4" id="KW-1185">Reference proteome</keyword>
<dbReference type="EMBL" id="AP028127">
    <property type="protein sequence ID" value="BEH90057.1"/>
    <property type="molecule type" value="Genomic_DNA"/>
</dbReference>
<dbReference type="Gene3D" id="3.20.20.100">
    <property type="entry name" value="NADP-dependent oxidoreductase domain"/>
    <property type="match status" value="1"/>
</dbReference>
<accession>A0ABM8ILY6</accession>
<gene>
    <name evidence="3" type="ORF">T23_01590</name>
</gene>
<evidence type="ECO:0000313" key="4">
    <source>
        <dbReference type="Proteomes" id="UP001432099"/>
    </source>
</evidence>
<proteinExistence type="predicted"/>
<feature type="domain" description="NADP-dependent oxidoreductase" evidence="2">
    <location>
        <begin position="15"/>
        <end position="310"/>
    </location>
</feature>
<sequence length="311" mass="35332">MKRIQIKDTTLSLCPIGFGTANAGIAWDNEEAFKMLDLYVELGGNVIDTARIYSDWVAGEIGRSERVIGDWLKHRGHHEDLVIISKGGHPPLNEMNTSRLSKEEMTYDLNKSLEALGIDCLDIYFYHRDDLNRPVAELIETMQDFVRAGKIKYYGCSNWTTARIKEAMDYCKEKGYRGFVANQALYNVASNTMAPYPDETMVTMDEEMLAFHKESNVLAMPYFSLCSGFFTKLNNGVDVSQSPYYTEENLRLAHHLNHLATKYDATLSQIIMGYLTTQTLPMCALAGASRPEQLMDFMKTLDLPIDAKDYY</sequence>
<dbReference type="CDD" id="cd19082">
    <property type="entry name" value="AKR_AKR10A1_2"/>
    <property type="match status" value="1"/>
</dbReference>
<reference evidence="3" key="1">
    <citation type="journal article" date="2024" name="Int. J. Syst. Evol. Microbiol.">
        <title>Turicibacter faecis sp. nov., isolated from faeces of heart failure mouse model.</title>
        <authorList>
            <person name="Imamura Y."/>
            <person name="Motooka D."/>
            <person name="Nakajima Y."/>
            <person name="Ito S."/>
            <person name="Kitakaze M."/>
            <person name="Iida T."/>
            <person name="Nakamura S."/>
        </authorList>
    </citation>
    <scope>NUCLEOTIDE SEQUENCE</scope>
    <source>
        <strain evidence="3">TC023</strain>
    </source>
</reference>
<dbReference type="Proteomes" id="UP001432099">
    <property type="component" value="Chromosome"/>
</dbReference>
<dbReference type="PANTHER" id="PTHR43364">
    <property type="entry name" value="NADH-SPECIFIC METHYLGLYOXAL REDUCTASE-RELATED"/>
    <property type="match status" value="1"/>
</dbReference>
<dbReference type="PANTHER" id="PTHR43364:SF4">
    <property type="entry name" value="NAD(P)-LINKED OXIDOREDUCTASE SUPERFAMILY PROTEIN"/>
    <property type="match status" value="1"/>
</dbReference>
<dbReference type="InterPro" id="IPR050523">
    <property type="entry name" value="AKR_Detox_Biosynth"/>
</dbReference>
<evidence type="ECO:0000256" key="1">
    <source>
        <dbReference type="ARBA" id="ARBA00023002"/>
    </source>
</evidence>
<dbReference type="InterPro" id="IPR036812">
    <property type="entry name" value="NAD(P)_OxRdtase_dom_sf"/>
</dbReference>
<name>A0ABM8ILY6_9FIRM</name>
<organism evidence="3 4">
    <name type="scientific">Turicibacter faecis</name>
    <dbReference type="NCBI Taxonomy" id="2963365"/>
    <lineage>
        <taxon>Bacteria</taxon>
        <taxon>Bacillati</taxon>
        <taxon>Bacillota</taxon>
        <taxon>Erysipelotrichia</taxon>
        <taxon>Erysipelotrichales</taxon>
        <taxon>Turicibacteraceae</taxon>
        <taxon>Turicibacter</taxon>
    </lineage>
</organism>
<evidence type="ECO:0000313" key="3">
    <source>
        <dbReference type="EMBL" id="BEH90057.1"/>
    </source>
</evidence>
<dbReference type="InterPro" id="IPR023210">
    <property type="entry name" value="NADP_OxRdtase_dom"/>
</dbReference>
<keyword evidence="1" id="KW-0560">Oxidoreductase</keyword>
<evidence type="ECO:0000259" key="2">
    <source>
        <dbReference type="Pfam" id="PF00248"/>
    </source>
</evidence>
<dbReference type="Pfam" id="PF00248">
    <property type="entry name" value="Aldo_ket_red"/>
    <property type="match status" value="1"/>
</dbReference>
<dbReference type="SUPFAM" id="SSF51430">
    <property type="entry name" value="NAD(P)-linked oxidoreductase"/>
    <property type="match status" value="1"/>
</dbReference>
<dbReference type="RefSeq" id="WP_161830998.1">
    <property type="nucleotide sequence ID" value="NZ_AP028127.1"/>
</dbReference>